<dbReference type="OrthoDB" id="9801383at2"/>
<proteinExistence type="predicted"/>
<dbReference type="InterPro" id="IPR008557">
    <property type="entry name" value="PhoX"/>
</dbReference>
<dbReference type="STRING" id="375574.GCA_001418035_00694"/>
<organism evidence="2 3">
    <name type="scientific">Gulbenkiania indica</name>
    <dbReference type="NCBI Taxonomy" id="375574"/>
    <lineage>
        <taxon>Bacteria</taxon>
        <taxon>Pseudomonadati</taxon>
        <taxon>Pseudomonadota</taxon>
        <taxon>Betaproteobacteria</taxon>
        <taxon>Neisseriales</taxon>
        <taxon>Chromobacteriaceae</taxon>
        <taxon>Gulbenkiania</taxon>
    </lineage>
</organism>
<gene>
    <name evidence="2" type="ORF">Ga0061063_0897</name>
</gene>
<name>A0A0K6GU58_9NEIS</name>
<evidence type="ECO:0000256" key="1">
    <source>
        <dbReference type="SAM" id="MobiDB-lite"/>
    </source>
</evidence>
<dbReference type="AlphaFoldDB" id="A0A0K6GU58"/>
<dbReference type="RefSeq" id="WP_055433395.1">
    <property type="nucleotide sequence ID" value="NZ_CYHA01000001.1"/>
</dbReference>
<sequence>MSQKSQLFKHHGVEEVTNPSANPALSDVLDARFSRRTLLKGSSAAALAGAFSGTFATLAEAASVPFNRKMPVLGFKPVGFSTEDRVIVPEGYVAEVLYAWGDPVGIPGRMPAFRQDASNTADEQAVQAGMHHDGMAYFPLPLGATGSKHGLLAVNHEYTDDGLLHVGGMNNWNADKVKKAQAAVGVSVIEVEATGKGGWRVVRPSKYARRIHANTPIAIQGPARGHALMKTEADPQGVEVLGTLQNCANGQTPWGTYLTCEENWDGVFINDSGALSDLEKRYGISAKDAGYKWAWEDFRFDLQLNPNEANRFGWVVEIDPFDPKSKPAKRTALGRFKHEGATVTIAPSGHAVVYMGDDQRFEYIYKFVSKNTYNPKNRKANMSLLDEGTLYVARFDADGSGRWLPLVHGQNGLTADKGFADQGDVVIKARLAADVLGATKMDRPEWIAVHPHKPGEVYCTLTNNSERGKEGKPGPDAANPRPNNLFGHIIRWNENGADPAASGFKWDIFVLAGRPDAEKAEHKGNIKGDAFGSQDGLKFDNNGVLWVQTDVSTSTVNMKEYKGMGNNQMLAVIPETGEFRRFLTGPNGCEITGIAFTPDNRTMFINIQHPGEPSDERSDPSKPTAISRWPDGPAAGRPRSGTVVIHKLDGGVIGS</sequence>
<feature type="region of interest" description="Disordered" evidence="1">
    <location>
        <begin position="610"/>
        <end position="642"/>
    </location>
</feature>
<dbReference type="PANTHER" id="PTHR35399">
    <property type="entry name" value="SLR8030 PROTEIN"/>
    <property type="match status" value="1"/>
</dbReference>
<dbReference type="EMBL" id="CYHA01000001">
    <property type="protein sequence ID" value="CUA82047.1"/>
    <property type="molecule type" value="Genomic_DNA"/>
</dbReference>
<accession>A0A0K6GU58</accession>
<evidence type="ECO:0000313" key="2">
    <source>
        <dbReference type="EMBL" id="CUA82047.1"/>
    </source>
</evidence>
<dbReference type="Pfam" id="PF05787">
    <property type="entry name" value="PhoX"/>
    <property type="match status" value="1"/>
</dbReference>
<dbReference type="Proteomes" id="UP000243535">
    <property type="component" value="Unassembled WGS sequence"/>
</dbReference>
<protein>
    <submittedName>
        <fullName evidence="2">Secreted phosphatase, PhoX family</fullName>
    </submittedName>
</protein>
<keyword evidence="3" id="KW-1185">Reference proteome</keyword>
<dbReference type="PROSITE" id="PS51318">
    <property type="entry name" value="TAT"/>
    <property type="match status" value="1"/>
</dbReference>
<reference evidence="3" key="1">
    <citation type="submission" date="2015-08" db="EMBL/GenBank/DDBJ databases">
        <authorList>
            <person name="Varghese N."/>
        </authorList>
    </citation>
    <scope>NUCLEOTIDE SEQUENCE [LARGE SCALE GENOMIC DNA]</scope>
    <source>
        <strain evidence="3">DSM 17901</strain>
    </source>
</reference>
<dbReference type="SUPFAM" id="SSF63829">
    <property type="entry name" value="Calcium-dependent phosphotriesterase"/>
    <property type="match status" value="1"/>
</dbReference>
<dbReference type="InterPro" id="IPR006311">
    <property type="entry name" value="TAT_signal"/>
</dbReference>
<dbReference type="PANTHER" id="PTHR35399:SF2">
    <property type="entry name" value="DUF839 DOMAIN-CONTAINING PROTEIN"/>
    <property type="match status" value="1"/>
</dbReference>
<evidence type="ECO:0000313" key="3">
    <source>
        <dbReference type="Proteomes" id="UP000243535"/>
    </source>
</evidence>